<dbReference type="Pfam" id="PF25335">
    <property type="entry name" value="GRDP_C"/>
    <property type="match status" value="1"/>
</dbReference>
<protein>
    <recommendedName>
        <fullName evidence="1">GRPD C-terminal domain-containing protein</fullName>
    </recommendedName>
</protein>
<dbReference type="InterPro" id="IPR057518">
    <property type="entry name" value="GRDP_C"/>
</dbReference>
<dbReference type="AlphaFoldDB" id="A0A7J7LFB3"/>
<dbReference type="OrthoDB" id="2684236at2759"/>
<keyword evidence="3" id="KW-1185">Reference proteome</keyword>
<dbReference type="Pfam" id="PF07173">
    <property type="entry name" value="GRDP-like"/>
    <property type="match status" value="1"/>
</dbReference>
<dbReference type="InterPro" id="IPR009836">
    <property type="entry name" value="GRDP-like"/>
</dbReference>
<evidence type="ECO:0000259" key="1">
    <source>
        <dbReference type="Pfam" id="PF25335"/>
    </source>
</evidence>
<accession>A0A7J7LFB3</accession>
<organism evidence="2 3">
    <name type="scientific">Kingdonia uniflora</name>
    <dbReference type="NCBI Taxonomy" id="39325"/>
    <lineage>
        <taxon>Eukaryota</taxon>
        <taxon>Viridiplantae</taxon>
        <taxon>Streptophyta</taxon>
        <taxon>Embryophyta</taxon>
        <taxon>Tracheophyta</taxon>
        <taxon>Spermatophyta</taxon>
        <taxon>Magnoliopsida</taxon>
        <taxon>Ranunculales</taxon>
        <taxon>Circaeasteraceae</taxon>
        <taxon>Kingdonia</taxon>
    </lineage>
</organism>
<comment type="caution">
    <text evidence="2">The sequence shown here is derived from an EMBL/GenBank/DDBJ whole genome shotgun (WGS) entry which is preliminary data.</text>
</comment>
<feature type="domain" description="GRPD C-terminal" evidence="1">
    <location>
        <begin position="488"/>
        <end position="543"/>
    </location>
</feature>
<name>A0A7J7LFB3_9MAGN</name>
<gene>
    <name evidence="2" type="ORF">GIB67_024314</name>
</gene>
<dbReference type="PANTHER" id="PTHR34365:SF2">
    <property type="entry name" value="ENOLASE (DUF1399)"/>
    <property type="match status" value="1"/>
</dbReference>
<evidence type="ECO:0000313" key="3">
    <source>
        <dbReference type="Proteomes" id="UP000541444"/>
    </source>
</evidence>
<proteinExistence type="predicted"/>
<evidence type="ECO:0000313" key="2">
    <source>
        <dbReference type="EMBL" id="KAF6141230.1"/>
    </source>
</evidence>
<dbReference type="EMBL" id="JACGCM010002329">
    <property type="protein sequence ID" value="KAF6141230.1"/>
    <property type="molecule type" value="Genomic_DNA"/>
</dbReference>
<dbReference type="PANTHER" id="PTHR34365">
    <property type="entry name" value="ENOLASE (DUF1399)"/>
    <property type="match status" value="1"/>
</dbReference>
<dbReference type="Proteomes" id="UP000541444">
    <property type="component" value="Unassembled WGS sequence"/>
</dbReference>
<sequence length="556" mass="64420">MSSVSTDTRVSVPKTFLNVRDISDISDPIFRMSIDLVAASRRQLSFLRLVSESHWLHNKPTLLQAIRRYDELWMPLLSDLGDDESNPPMVLPPFDVQWVWHCHTLNPASYRLYCESRFSKMLQKPLIFDDENEDYGLNRCRDIWDYRYPFEPFELEPRNGNTEEVDIIRYKDIFDEVSKNRYLYSMFSEPYMLEMVYLIVAKQRYKGFLCMLQRYRDGCSRFVPTLDIQLMWLTHKSYPLIYAEDVKEMVGDLGKVAGVWDSMKEEEVEATKKIWERIFYQPYEKAGATLNKIVVGLSKPPAYWEVSGIDVNTKYKSLQPRFLQEVCVFVRGESGNRESQSLKKKNHDEFLCLRAVRCHKEFKLSKPITSIPSDTWGKMWHLICEFNTRGITLELVQSSSSCLERSKSLSTITFVWNDLLRAPSLILERELEQHLMAVASVTPPIQAPYLLKCVPDRVTDDSGAMISEVILKRNQYRPQEGRWLSRSVLDHAGHECFVVRIRVGSGFWRRGGEAPSSVKLTERIVEIREGSWSYVAGSIGVAPAALELPLFKNVGP</sequence>
<reference evidence="2 3" key="1">
    <citation type="journal article" date="2020" name="IScience">
        <title>Genome Sequencing of the Endangered Kingdonia uniflora (Circaeasteraceae, Ranunculales) Reveals Potential Mechanisms of Evolutionary Specialization.</title>
        <authorList>
            <person name="Sun Y."/>
            <person name="Deng T."/>
            <person name="Zhang A."/>
            <person name="Moore M.J."/>
            <person name="Landis J.B."/>
            <person name="Lin N."/>
            <person name="Zhang H."/>
            <person name="Zhang X."/>
            <person name="Huang J."/>
            <person name="Zhang X."/>
            <person name="Sun H."/>
            <person name="Wang H."/>
        </authorList>
    </citation>
    <scope>NUCLEOTIDE SEQUENCE [LARGE SCALE GENOMIC DNA]</scope>
    <source>
        <strain evidence="2">TB1705</strain>
        <tissue evidence="2">Leaf</tissue>
    </source>
</reference>